<dbReference type="Pfam" id="PF04672">
    <property type="entry name" value="Methyltransf_19"/>
    <property type="match status" value="1"/>
</dbReference>
<dbReference type="InterPro" id="IPR006764">
    <property type="entry name" value="SAM_dep_MeTrfase_SAV2177_type"/>
</dbReference>
<dbReference type="GO" id="GO:0008168">
    <property type="term" value="F:methyltransferase activity"/>
    <property type="evidence" value="ECO:0007669"/>
    <property type="project" value="UniProtKB-KW"/>
</dbReference>
<reference evidence="1 2" key="1">
    <citation type="submission" date="2019-06" db="EMBL/GenBank/DDBJ databases">
        <title>Sequencing the genomes of 1000 actinobacteria strains.</title>
        <authorList>
            <person name="Klenk H.-P."/>
        </authorList>
    </citation>
    <scope>NUCLEOTIDE SEQUENCE [LARGE SCALE GENOMIC DNA]</scope>
    <source>
        <strain evidence="1 2">DSM 102200</strain>
    </source>
</reference>
<keyword evidence="1" id="KW-0808">Transferase</keyword>
<dbReference type="Proteomes" id="UP000316096">
    <property type="component" value="Unassembled WGS sequence"/>
</dbReference>
<dbReference type="GO" id="GO:0032259">
    <property type="term" value="P:methylation"/>
    <property type="evidence" value="ECO:0007669"/>
    <property type="project" value="UniProtKB-KW"/>
</dbReference>
<dbReference type="EMBL" id="VFOZ01000001">
    <property type="protein sequence ID" value="TQM00285.1"/>
    <property type="molecule type" value="Genomic_DNA"/>
</dbReference>
<proteinExistence type="predicted"/>
<dbReference type="AlphaFoldDB" id="A0A543CT63"/>
<evidence type="ECO:0000313" key="2">
    <source>
        <dbReference type="Proteomes" id="UP000316096"/>
    </source>
</evidence>
<dbReference type="CDD" id="cd02440">
    <property type="entry name" value="AdoMet_MTases"/>
    <property type="match status" value="1"/>
</dbReference>
<dbReference type="SUPFAM" id="SSF53335">
    <property type="entry name" value="S-adenosyl-L-methionine-dependent methyltransferases"/>
    <property type="match status" value="1"/>
</dbReference>
<dbReference type="Gene3D" id="3.40.50.150">
    <property type="entry name" value="Vaccinia Virus protein VP39"/>
    <property type="match status" value="1"/>
</dbReference>
<gene>
    <name evidence="1" type="ORF">FB559_5996</name>
</gene>
<dbReference type="InterPro" id="IPR029063">
    <property type="entry name" value="SAM-dependent_MTases_sf"/>
</dbReference>
<protein>
    <submittedName>
        <fullName evidence="1">S-adenosyl methyltransferase</fullName>
    </submittedName>
</protein>
<sequence length="268" mass="29209">MPDQAESSPAGIDTSRPSVARMYDFYLDGKDNYAVDRAAVEKVAEVLPEVRQVARENRAFLRRAVRYMARQGIRQFIDVGSGLPTAGNTHEIAQEIIPGARVVYVDNDPVVLAHGRALLAADDNTTVATADLHNPDDVLGHAETTRLIDFDEPVGILLIAMVHFLTSSERPQVMGRLRDALAPGSHITATHTSTDGQSAAAVAQIEAVYATTPTPIYLRSRSEISPFFDGLELVEPGLVMLHDWQPDQEDPGPAPTRWMYGGIGRKVS</sequence>
<evidence type="ECO:0000313" key="1">
    <source>
        <dbReference type="EMBL" id="TQM00285.1"/>
    </source>
</evidence>
<accession>A0A543CT63</accession>
<comment type="caution">
    <text evidence="1">The sequence shown here is derived from an EMBL/GenBank/DDBJ whole genome shotgun (WGS) entry which is preliminary data.</text>
</comment>
<dbReference type="PIRSF" id="PIRSF017393">
    <property type="entry name" value="MTase_SAV2177"/>
    <property type="match status" value="1"/>
</dbReference>
<keyword evidence="1" id="KW-0489">Methyltransferase</keyword>
<name>A0A543CT63_9ACTN</name>
<organism evidence="1 2">
    <name type="scientific">Actinoallomurus bryophytorum</name>
    <dbReference type="NCBI Taxonomy" id="1490222"/>
    <lineage>
        <taxon>Bacteria</taxon>
        <taxon>Bacillati</taxon>
        <taxon>Actinomycetota</taxon>
        <taxon>Actinomycetes</taxon>
        <taxon>Streptosporangiales</taxon>
        <taxon>Thermomonosporaceae</taxon>
        <taxon>Actinoallomurus</taxon>
    </lineage>
</organism>
<keyword evidence="2" id="KW-1185">Reference proteome</keyword>